<dbReference type="Gene3D" id="3.90.940.10">
    <property type="match status" value="1"/>
</dbReference>
<comment type="similarity">
    <text evidence="1 10">Belongs to the RNA polymerase subunit omega family.</text>
</comment>
<reference evidence="11 12" key="1">
    <citation type="submission" date="2022-08" db="EMBL/GenBank/DDBJ databases">
        <title>Proteogenomics of the novel Dehalobacterium formicoaceticum strain EZ94 highlights a key role of methyltransferases during anaerobic dichloromethane degradation.</title>
        <authorList>
            <person name="Wasmund K."/>
        </authorList>
    </citation>
    <scope>NUCLEOTIDE SEQUENCE [LARGE SCALE GENOMIC DNA]</scope>
    <source>
        <strain evidence="11 12">EZ94</strain>
    </source>
</reference>
<dbReference type="Proteomes" id="UP001524944">
    <property type="component" value="Unassembled WGS sequence"/>
</dbReference>
<dbReference type="Pfam" id="PF01192">
    <property type="entry name" value="RNA_pol_Rpb6"/>
    <property type="match status" value="1"/>
</dbReference>
<dbReference type="RefSeq" id="WP_242965433.1">
    <property type="nucleotide sequence ID" value="NZ_CP022121.1"/>
</dbReference>
<dbReference type="InterPro" id="IPR036161">
    <property type="entry name" value="RPB6/omega-like_sf"/>
</dbReference>
<dbReference type="SMART" id="SM01409">
    <property type="entry name" value="RNA_pol_Rpb6"/>
    <property type="match status" value="1"/>
</dbReference>
<dbReference type="GO" id="GO:0003899">
    <property type="term" value="F:DNA-directed RNA polymerase activity"/>
    <property type="evidence" value="ECO:0007669"/>
    <property type="project" value="UniProtKB-EC"/>
</dbReference>
<proteinExistence type="inferred from homology"/>
<dbReference type="NCBIfam" id="TIGR00690">
    <property type="entry name" value="rpoZ"/>
    <property type="match status" value="1"/>
</dbReference>
<keyword evidence="4 10" id="KW-0240">DNA-directed RNA polymerase</keyword>
<keyword evidence="7 10" id="KW-0804">Transcription</keyword>
<evidence type="ECO:0000256" key="5">
    <source>
        <dbReference type="ARBA" id="ARBA00022679"/>
    </source>
</evidence>
<dbReference type="SUPFAM" id="SSF63562">
    <property type="entry name" value="RPB6/omega subunit-like"/>
    <property type="match status" value="1"/>
</dbReference>
<name>A0ABT1Y195_9FIRM</name>
<evidence type="ECO:0000256" key="1">
    <source>
        <dbReference type="ARBA" id="ARBA00006711"/>
    </source>
</evidence>
<evidence type="ECO:0000256" key="10">
    <source>
        <dbReference type="HAMAP-Rule" id="MF_00366"/>
    </source>
</evidence>
<dbReference type="GO" id="GO:0000428">
    <property type="term" value="C:DNA-directed RNA polymerase complex"/>
    <property type="evidence" value="ECO:0007669"/>
    <property type="project" value="UniProtKB-KW"/>
</dbReference>
<dbReference type="EC" id="2.7.7.6" evidence="2 10"/>
<dbReference type="InterPro" id="IPR003716">
    <property type="entry name" value="DNA-dir_RNA_pol_omega"/>
</dbReference>
<protein>
    <recommendedName>
        <fullName evidence="3 10">DNA-directed RNA polymerase subunit omega</fullName>
        <shortName evidence="10">RNAP omega subunit</shortName>
        <ecNumber evidence="2 10">2.7.7.6</ecNumber>
    </recommendedName>
    <alternativeName>
        <fullName evidence="10">RNA polymerase omega subunit</fullName>
    </alternativeName>
    <alternativeName>
        <fullName evidence="8 10">Transcriptase subunit omega</fullName>
    </alternativeName>
</protein>
<organism evidence="11 12">
    <name type="scientific">Dehalobacterium formicoaceticum</name>
    <dbReference type="NCBI Taxonomy" id="51515"/>
    <lineage>
        <taxon>Bacteria</taxon>
        <taxon>Bacillati</taxon>
        <taxon>Bacillota</taxon>
        <taxon>Clostridia</taxon>
        <taxon>Eubacteriales</taxon>
        <taxon>Peptococcaceae</taxon>
        <taxon>Dehalobacterium</taxon>
    </lineage>
</organism>
<evidence type="ECO:0000256" key="6">
    <source>
        <dbReference type="ARBA" id="ARBA00022695"/>
    </source>
</evidence>
<evidence type="ECO:0000256" key="8">
    <source>
        <dbReference type="ARBA" id="ARBA00029924"/>
    </source>
</evidence>
<keyword evidence="5 10" id="KW-0808">Transferase</keyword>
<comment type="caution">
    <text evidence="11">The sequence shown here is derived from an EMBL/GenBank/DDBJ whole genome shotgun (WGS) entry which is preliminary data.</text>
</comment>
<dbReference type="InterPro" id="IPR006110">
    <property type="entry name" value="Pol_omega/Rpo6/RPB6"/>
</dbReference>
<evidence type="ECO:0000256" key="9">
    <source>
        <dbReference type="ARBA" id="ARBA00048552"/>
    </source>
</evidence>
<comment type="subunit">
    <text evidence="10">The RNAP catalytic core consists of 2 alpha, 1 beta, 1 beta' and 1 omega subunit. When a sigma factor is associated with the core the holoenzyme is formed, which can initiate transcription.</text>
</comment>
<evidence type="ECO:0000256" key="4">
    <source>
        <dbReference type="ARBA" id="ARBA00022478"/>
    </source>
</evidence>
<comment type="catalytic activity">
    <reaction evidence="9 10">
        <text>RNA(n) + a ribonucleoside 5'-triphosphate = RNA(n+1) + diphosphate</text>
        <dbReference type="Rhea" id="RHEA:21248"/>
        <dbReference type="Rhea" id="RHEA-COMP:14527"/>
        <dbReference type="Rhea" id="RHEA-COMP:17342"/>
        <dbReference type="ChEBI" id="CHEBI:33019"/>
        <dbReference type="ChEBI" id="CHEBI:61557"/>
        <dbReference type="ChEBI" id="CHEBI:140395"/>
        <dbReference type="EC" id="2.7.7.6"/>
    </reaction>
</comment>
<dbReference type="HAMAP" id="MF_00366">
    <property type="entry name" value="RNApol_bact_RpoZ"/>
    <property type="match status" value="1"/>
</dbReference>
<keyword evidence="12" id="KW-1185">Reference proteome</keyword>
<dbReference type="EMBL" id="JANPWE010000001">
    <property type="protein sequence ID" value="MCR6544605.1"/>
    <property type="molecule type" value="Genomic_DNA"/>
</dbReference>
<evidence type="ECO:0000256" key="3">
    <source>
        <dbReference type="ARBA" id="ARBA00013725"/>
    </source>
</evidence>
<comment type="function">
    <text evidence="10">Promotes RNA polymerase assembly. Latches the N- and C-terminal regions of the beta' subunit thereby facilitating its interaction with the beta and alpha subunits.</text>
</comment>
<gene>
    <name evidence="10 11" type="primary">rpoZ</name>
    <name evidence="11" type="ORF">NVS47_03595</name>
</gene>
<evidence type="ECO:0000256" key="2">
    <source>
        <dbReference type="ARBA" id="ARBA00012418"/>
    </source>
</evidence>
<sequence>MIKPSLDELMEKVDSKYTLVEICAQIARRITEEEMEQENNRPRMNPVSSALWEIADGYVTWERTKTSGIK</sequence>
<evidence type="ECO:0000256" key="7">
    <source>
        <dbReference type="ARBA" id="ARBA00023163"/>
    </source>
</evidence>
<evidence type="ECO:0000313" key="12">
    <source>
        <dbReference type="Proteomes" id="UP001524944"/>
    </source>
</evidence>
<keyword evidence="6 10" id="KW-0548">Nucleotidyltransferase</keyword>
<accession>A0ABT1Y195</accession>
<evidence type="ECO:0000313" key="11">
    <source>
        <dbReference type="EMBL" id="MCR6544605.1"/>
    </source>
</evidence>